<keyword evidence="1" id="KW-0732">Signal</keyword>
<feature type="signal peptide" evidence="1">
    <location>
        <begin position="1"/>
        <end position="26"/>
    </location>
</feature>
<dbReference type="GO" id="GO:0004190">
    <property type="term" value="F:aspartic-type endopeptidase activity"/>
    <property type="evidence" value="ECO:0007669"/>
    <property type="project" value="InterPro"/>
</dbReference>
<dbReference type="Proteomes" id="UP000623958">
    <property type="component" value="Unassembled WGS sequence"/>
</dbReference>
<reference evidence="2" key="1">
    <citation type="journal article" date="2014" name="Int. J. Syst. Evol. Microbiol.">
        <title>Complete genome sequence of Corynebacterium casei LMG S-19264T (=DSM 44701T), isolated from a smear-ripened cheese.</title>
        <authorList>
            <consortium name="US DOE Joint Genome Institute (JGI-PGF)"/>
            <person name="Walter F."/>
            <person name="Albersmeier A."/>
            <person name="Kalinowski J."/>
            <person name="Ruckert C."/>
        </authorList>
    </citation>
    <scope>NUCLEOTIDE SEQUENCE</scope>
    <source>
        <strain evidence="2">JCM 13306</strain>
    </source>
</reference>
<proteinExistence type="predicted"/>
<dbReference type="Pfam" id="PF13650">
    <property type="entry name" value="Asp_protease_2"/>
    <property type="match status" value="1"/>
</dbReference>
<feature type="chain" id="PRO_5037158259" description="Aspartyl protease" evidence="1">
    <location>
        <begin position="27"/>
        <end position="438"/>
    </location>
</feature>
<evidence type="ECO:0000313" key="3">
    <source>
        <dbReference type="Proteomes" id="UP000623958"/>
    </source>
</evidence>
<dbReference type="EMBL" id="BNBA01000016">
    <property type="protein sequence ID" value="GHH54810.1"/>
    <property type="molecule type" value="Genomic_DNA"/>
</dbReference>
<dbReference type="InterPro" id="IPR034122">
    <property type="entry name" value="Retropepsin-like_bacterial"/>
</dbReference>
<evidence type="ECO:0000313" key="2">
    <source>
        <dbReference type="EMBL" id="GHH54810.1"/>
    </source>
</evidence>
<dbReference type="InterPro" id="IPR021109">
    <property type="entry name" value="Peptidase_aspartic_dom_sf"/>
</dbReference>
<keyword evidence="3" id="KW-1185">Reference proteome</keyword>
<comment type="caution">
    <text evidence="2">The sequence shown here is derived from an EMBL/GenBank/DDBJ whole genome shotgun (WGS) entry which is preliminary data.</text>
</comment>
<protein>
    <recommendedName>
        <fullName evidence="4">Aspartyl protease</fullName>
    </recommendedName>
</protein>
<dbReference type="AlphaFoldDB" id="A0A919F8Q0"/>
<dbReference type="GO" id="GO:0006508">
    <property type="term" value="P:proteolysis"/>
    <property type="evidence" value="ECO:0007669"/>
    <property type="project" value="InterPro"/>
</dbReference>
<evidence type="ECO:0008006" key="4">
    <source>
        <dbReference type="Google" id="ProtNLM"/>
    </source>
</evidence>
<evidence type="ECO:0000256" key="1">
    <source>
        <dbReference type="SAM" id="SignalP"/>
    </source>
</evidence>
<gene>
    <name evidence="2" type="ORF">GCM10009090_22200</name>
</gene>
<name>A0A919F8Q0_9XANT</name>
<reference evidence="2" key="2">
    <citation type="submission" date="2020-09" db="EMBL/GenBank/DDBJ databases">
        <authorList>
            <person name="Sun Q."/>
            <person name="Ohkuma M."/>
        </authorList>
    </citation>
    <scope>NUCLEOTIDE SEQUENCE</scope>
    <source>
        <strain evidence="2">JCM 13306</strain>
    </source>
</reference>
<dbReference type="RefSeq" id="WP_434029386.1">
    <property type="nucleotide sequence ID" value="NZ_BNBA01000016.1"/>
</dbReference>
<dbReference type="Gene3D" id="2.40.70.10">
    <property type="entry name" value="Acid Proteases"/>
    <property type="match status" value="2"/>
</dbReference>
<organism evidence="2 3">
    <name type="scientific">Xanthomonas boreopolis</name>
    <dbReference type="NCBI Taxonomy" id="86183"/>
    <lineage>
        <taxon>Bacteria</taxon>
        <taxon>Pseudomonadati</taxon>
        <taxon>Pseudomonadota</taxon>
        <taxon>Gammaproteobacteria</taxon>
        <taxon>Lysobacterales</taxon>
        <taxon>Lysobacteraceae</taxon>
        <taxon>Xanthomonas</taxon>
    </lineage>
</organism>
<sequence length="438" mass="45312">MSSRTIRPVRAGLFAMLVATTCAAWAIPPADADARARTLLQQAADGDVAALAASAPSLEPRWQSLAQARLAAARLDERHAIALAEDFLRGDGEGCDAALAQGVIADAAFAAGSYARAAEAGRARLALLRRCDGGAAQIEGASTLAGLAGSLAAAPAQRVVAFEPGQARFARDKVGLPRAQVAINGHAQEAVLDTGANLSVVSASTAVRLGLRELGQARVGTSSRSSIATRVAVADRLELAGLVLEHVVFLVLEDAQLEMPVPGGYRIDAIVGFPVFRAMQRVRFGHDGVLSAGGEHAGPVAGSPLALAGSDLFVEARVGGIAVPLHLDSGGNGSSLSARFAALHPKLVRPLPRSRQRLAGAGGATEQEVAQWKDVEVAVGGRRHRLGSLPVALRDSTDVQARSQGVLGGDMLNAFDSWTLDFRSMRFELGEPLAAPAR</sequence>
<dbReference type="SUPFAM" id="SSF50630">
    <property type="entry name" value="Acid proteases"/>
    <property type="match status" value="2"/>
</dbReference>
<dbReference type="InterPro" id="IPR001969">
    <property type="entry name" value="Aspartic_peptidase_AS"/>
</dbReference>
<dbReference type="CDD" id="cd05483">
    <property type="entry name" value="retropepsin_like_bacteria"/>
    <property type="match status" value="1"/>
</dbReference>
<dbReference type="PROSITE" id="PS00141">
    <property type="entry name" value="ASP_PROTEASE"/>
    <property type="match status" value="1"/>
</dbReference>
<accession>A0A919F8Q0</accession>